<keyword evidence="8" id="KW-1185">Reference proteome</keyword>
<proteinExistence type="predicted"/>
<feature type="domain" description="VOC" evidence="6">
    <location>
        <begin position="4"/>
        <end position="126"/>
    </location>
</feature>
<protein>
    <recommendedName>
        <fullName evidence="3">Aldoketomutase</fullName>
    </recommendedName>
    <alternativeName>
        <fullName evidence="2">Ketone-aldehyde mutase</fullName>
    </alternativeName>
    <alternativeName>
        <fullName evidence="4">Methylglyoxalase</fullName>
    </alternativeName>
    <alternativeName>
        <fullName evidence="5">S-D-lactoylglutathione methylglyoxal lyase</fullName>
    </alternativeName>
</protein>
<evidence type="ECO:0000256" key="5">
    <source>
        <dbReference type="ARBA" id="ARBA00033298"/>
    </source>
</evidence>
<dbReference type="GO" id="GO:0019243">
    <property type="term" value="P:methylglyoxal catabolic process to D-lactate via S-lactoyl-glutathione"/>
    <property type="evidence" value="ECO:0007669"/>
    <property type="project" value="TreeGrafter"/>
</dbReference>
<keyword evidence="1" id="KW-0479">Metal-binding</keyword>
<dbReference type="InterPro" id="IPR004360">
    <property type="entry name" value="Glyas_Fos-R_dOase_dom"/>
</dbReference>
<name>A0A1M6BJ23_MALRU</name>
<dbReference type="SUPFAM" id="SSF54593">
    <property type="entry name" value="Glyoxalase/Bleomycin resistance protein/Dihydroxybiphenyl dioxygenase"/>
    <property type="match status" value="1"/>
</dbReference>
<sequence length="129" mass="15006">MEYPMIHICYRVMDLDASEEFYRKAFGFEVSRKKDYPEGRFTLSYMTSAELPFELELTYNYDQKEPYVIGDGYSHLAVGVTDLEASHKRHSEMGLQVTPLKGLEAGNPRFYFVTDPDGFRVEVVRRNSL</sequence>
<keyword evidence="7" id="KW-0456">Lyase</keyword>
<dbReference type="PANTHER" id="PTHR46036:SF5">
    <property type="entry name" value="LACTOYLGLUTATHIONE LYASE"/>
    <property type="match status" value="1"/>
</dbReference>
<dbReference type="OrthoDB" id="9789841at2"/>
<dbReference type="GO" id="GO:0005737">
    <property type="term" value="C:cytoplasm"/>
    <property type="evidence" value="ECO:0007669"/>
    <property type="project" value="TreeGrafter"/>
</dbReference>
<dbReference type="InterPro" id="IPR037523">
    <property type="entry name" value="VOC_core"/>
</dbReference>
<dbReference type="RefSeq" id="WP_072904885.1">
    <property type="nucleotide sequence ID" value="NZ_FQZT01000001.1"/>
</dbReference>
<accession>A0A1M6BJ23</accession>
<dbReference type="Proteomes" id="UP000184171">
    <property type="component" value="Unassembled WGS sequence"/>
</dbReference>
<reference evidence="7 8" key="1">
    <citation type="submission" date="2016-11" db="EMBL/GenBank/DDBJ databases">
        <authorList>
            <person name="Jaros S."/>
            <person name="Januszkiewicz K."/>
            <person name="Wedrychowicz H."/>
        </authorList>
    </citation>
    <scope>NUCLEOTIDE SEQUENCE [LARGE SCALE GENOMIC DNA]</scope>
    <source>
        <strain evidence="7 8">DSM 5091</strain>
    </source>
</reference>
<gene>
    <name evidence="7" type="ORF">SAMN02745165_00204</name>
</gene>
<dbReference type="PANTHER" id="PTHR46036">
    <property type="entry name" value="LACTOYLGLUTATHIONE LYASE"/>
    <property type="match status" value="1"/>
</dbReference>
<dbReference type="Pfam" id="PF00903">
    <property type="entry name" value="Glyoxalase"/>
    <property type="match status" value="1"/>
</dbReference>
<evidence type="ECO:0000256" key="2">
    <source>
        <dbReference type="ARBA" id="ARBA00030291"/>
    </source>
</evidence>
<evidence type="ECO:0000313" key="8">
    <source>
        <dbReference type="Proteomes" id="UP000184171"/>
    </source>
</evidence>
<evidence type="ECO:0000256" key="3">
    <source>
        <dbReference type="ARBA" id="ARBA00030892"/>
    </source>
</evidence>
<evidence type="ECO:0000256" key="1">
    <source>
        <dbReference type="ARBA" id="ARBA00022723"/>
    </source>
</evidence>
<dbReference type="GO" id="GO:0004462">
    <property type="term" value="F:lactoylglutathione lyase activity"/>
    <property type="evidence" value="ECO:0007669"/>
    <property type="project" value="InterPro"/>
</dbReference>
<dbReference type="InterPro" id="IPR018146">
    <property type="entry name" value="Glyoxalase_1_CS"/>
</dbReference>
<evidence type="ECO:0000259" key="6">
    <source>
        <dbReference type="PROSITE" id="PS51819"/>
    </source>
</evidence>
<dbReference type="Gene3D" id="3.10.180.10">
    <property type="entry name" value="2,3-Dihydroxybiphenyl 1,2-Dioxygenase, domain 1"/>
    <property type="match status" value="1"/>
</dbReference>
<dbReference type="AlphaFoldDB" id="A0A1M6BJ23"/>
<dbReference type="InterPro" id="IPR029068">
    <property type="entry name" value="Glyas_Bleomycin-R_OHBP_Dase"/>
</dbReference>
<dbReference type="STRING" id="1122189.SAMN02745165_00204"/>
<evidence type="ECO:0000256" key="4">
    <source>
        <dbReference type="ARBA" id="ARBA00032460"/>
    </source>
</evidence>
<evidence type="ECO:0000313" key="7">
    <source>
        <dbReference type="EMBL" id="SHI48780.1"/>
    </source>
</evidence>
<organism evidence="7 8">
    <name type="scientific">Malonomonas rubra DSM 5091</name>
    <dbReference type="NCBI Taxonomy" id="1122189"/>
    <lineage>
        <taxon>Bacteria</taxon>
        <taxon>Pseudomonadati</taxon>
        <taxon>Thermodesulfobacteriota</taxon>
        <taxon>Desulfuromonadia</taxon>
        <taxon>Desulfuromonadales</taxon>
        <taxon>Geopsychrobacteraceae</taxon>
        <taxon>Malonomonas</taxon>
    </lineage>
</organism>
<dbReference type="EMBL" id="FQZT01000001">
    <property type="protein sequence ID" value="SHI48780.1"/>
    <property type="molecule type" value="Genomic_DNA"/>
</dbReference>
<dbReference type="PROSITE" id="PS00934">
    <property type="entry name" value="GLYOXALASE_I_1"/>
    <property type="match status" value="1"/>
</dbReference>
<dbReference type="PROSITE" id="PS51819">
    <property type="entry name" value="VOC"/>
    <property type="match status" value="1"/>
</dbReference>
<dbReference type="GO" id="GO:0046872">
    <property type="term" value="F:metal ion binding"/>
    <property type="evidence" value="ECO:0007669"/>
    <property type="project" value="UniProtKB-KW"/>
</dbReference>